<name>A0A6A6PC11_9PEZI</name>
<dbReference type="GO" id="GO:0003735">
    <property type="term" value="F:structural constituent of ribosome"/>
    <property type="evidence" value="ECO:0007669"/>
    <property type="project" value="InterPro"/>
</dbReference>
<keyword evidence="5" id="KW-0687">Ribonucleoprotein</keyword>
<feature type="region of interest" description="Disordered" evidence="8">
    <location>
        <begin position="238"/>
        <end position="278"/>
    </location>
</feature>
<feature type="compositionally biased region" description="Basic and acidic residues" evidence="8">
    <location>
        <begin position="255"/>
        <end position="278"/>
    </location>
</feature>
<dbReference type="PANTHER" id="PTHR37799:SF1">
    <property type="entry name" value="SMALL RIBOSOMAL SUBUNIT PROTEIN MS23"/>
    <property type="match status" value="1"/>
</dbReference>
<evidence type="ECO:0000256" key="3">
    <source>
        <dbReference type="ARBA" id="ARBA00022980"/>
    </source>
</evidence>
<evidence type="ECO:0000256" key="7">
    <source>
        <dbReference type="ARBA" id="ARBA00035421"/>
    </source>
</evidence>
<keyword evidence="3 9" id="KW-0689">Ribosomal protein</keyword>
<evidence type="ECO:0000256" key="2">
    <source>
        <dbReference type="ARBA" id="ARBA00009864"/>
    </source>
</evidence>
<dbReference type="InterPro" id="IPR016939">
    <property type="entry name" value="Ribosomal_mS23_fun"/>
</dbReference>
<keyword evidence="10" id="KW-1185">Reference proteome</keyword>
<organism evidence="9 10">
    <name type="scientific">Lineolata rhizophorae</name>
    <dbReference type="NCBI Taxonomy" id="578093"/>
    <lineage>
        <taxon>Eukaryota</taxon>
        <taxon>Fungi</taxon>
        <taxon>Dikarya</taxon>
        <taxon>Ascomycota</taxon>
        <taxon>Pezizomycotina</taxon>
        <taxon>Dothideomycetes</taxon>
        <taxon>Dothideomycetes incertae sedis</taxon>
        <taxon>Lineolatales</taxon>
        <taxon>Lineolataceae</taxon>
        <taxon>Lineolata</taxon>
    </lineage>
</organism>
<sequence>MTHGNLAHRVRGTATQLLASRRLVDHAGKPRPPPWYEIIAQYPPTRAGAGVRPLQRVGKVRGKGTPAKLFQPLEIKYPEDELRTDFFEDHPWELARPRVVLEDGGNDQKKFGWDWGTGIEQPGKALDGESVVQRQIWLMRHAGLSKALAYDTARKEFYAVRHKEDVQRRVAREEALHVGAYFGLGALQVGMQLEDAAWDEAREWAAKEVQLARQLGAAASTTAQVTSAGVESGDLEAVAEEEGAQLEESLEMPVEEARLEEEGAGKERERVMEEVRVR</sequence>
<proteinExistence type="inferred from homology"/>
<dbReference type="AlphaFoldDB" id="A0A6A6PC11"/>
<dbReference type="Proteomes" id="UP000799766">
    <property type="component" value="Unassembled WGS sequence"/>
</dbReference>
<gene>
    <name evidence="9" type="ORF">BDY21DRAFT_376281</name>
</gene>
<feature type="compositionally biased region" description="Acidic residues" evidence="8">
    <location>
        <begin position="238"/>
        <end position="254"/>
    </location>
</feature>
<comment type="similarity">
    <text evidence="2">Belongs to the mitochondrion-specific ribosomal protein mS23 family.</text>
</comment>
<accession>A0A6A6PC11</accession>
<dbReference type="PANTHER" id="PTHR37799">
    <property type="entry name" value="37S RIBOSOMAL PROTEIN S25, MITOCHONDRIAL"/>
    <property type="match status" value="1"/>
</dbReference>
<evidence type="ECO:0000256" key="4">
    <source>
        <dbReference type="ARBA" id="ARBA00023128"/>
    </source>
</evidence>
<dbReference type="EMBL" id="MU001671">
    <property type="protein sequence ID" value="KAF2461287.1"/>
    <property type="molecule type" value="Genomic_DNA"/>
</dbReference>
<evidence type="ECO:0000256" key="1">
    <source>
        <dbReference type="ARBA" id="ARBA00004173"/>
    </source>
</evidence>
<protein>
    <recommendedName>
        <fullName evidence="6">Small ribosomal subunit protein mS23</fullName>
    </recommendedName>
    <alternativeName>
        <fullName evidence="7">37S ribosomal protein S25, mitochondrial</fullName>
    </alternativeName>
</protein>
<evidence type="ECO:0000256" key="5">
    <source>
        <dbReference type="ARBA" id="ARBA00023274"/>
    </source>
</evidence>
<keyword evidence="4" id="KW-0496">Mitochondrion</keyword>
<evidence type="ECO:0000313" key="9">
    <source>
        <dbReference type="EMBL" id="KAF2461287.1"/>
    </source>
</evidence>
<dbReference type="GO" id="GO:0005763">
    <property type="term" value="C:mitochondrial small ribosomal subunit"/>
    <property type="evidence" value="ECO:0007669"/>
    <property type="project" value="InterPro"/>
</dbReference>
<comment type="subcellular location">
    <subcellularLocation>
        <location evidence="1">Mitochondrion</location>
    </subcellularLocation>
</comment>
<dbReference type="Pfam" id="PF13741">
    <property type="entry name" value="MRP-S25"/>
    <property type="match status" value="1"/>
</dbReference>
<dbReference type="OrthoDB" id="5542239at2759"/>
<evidence type="ECO:0000313" key="10">
    <source>
        <dbReference type="Proteomes" id="UP000799766"/>
    </source>
</evidence>
<reference evidence="9" key="1">
    <citation type="journal article" date="2020" name="Stud. Mycol.">
        <title>101 Dothideomycetes genomes: a test case for predicting lifestyles and emergence of pathogens.</title>
        <authorList>
            <person name="Haridas S."/>
            <person name="Albert R."/>
            <person name="Binder M."/>
            <person name="Bloem J."/>
            <person name="Labutti K."/>
            <person name="Salamov A."/>
            <person name="Andreopoulos B."/>
            <person name="Baker S."/>
            <person name="Barry K."/>
            <person name="Bills G."/>
            <person name="Bluhm B."/>
            <person name="Cannon C."/>
            <person name="Castanera R."/>
            <person name="Culley D."/>
            <person name="Daum C."/>
            <person name="Ezra D."/>
            <person name="Gonzalez J."/>
            <person name="Henrissat B."/>
            <person name="Kuo A."/>
            <person name="Liang C."/>
            <person name="Lipzen A."/>
            <person name="Lutzoni F."/>
            <person name="Magnuson J."/>
            <person name="Mondo S."/>
            <person name="Nolan M."/>
            <person name="Ohm R."/>
            <person name="Pangilinan J."/>
            <person name="Park H.-J."/>
            <person name="Ramirez L."/>
            <person name="Alfaro M."/>
            <person name="Sun H."/>
            <person name="Tritt A."/>
            <person name="Yoshinaga Y."/>
            <person name="Zwiers L.-H."/>
            <person name="Turgeon B."/>
            <person name="Goodwin S."/>
            <person name="Spatafora J."/>
            <person name="Crous P."/>
            <person name="Grigoriev I."/>
        </authorList>
    </citation>
    <scope>NUCLEOTIDE SEQUENCE</scope>
    <source>
        <strain evidence="9">ATCC 16933</strain>
    </source>
</reference>
<evidence type="ECO:0000256" key="6">
    <source>
        <dbReference type="ARBA" id="ARBA00035137"/>
    </source>
</evidence>
<evidence type="ECO:0000256" key="8">
    <source>
        <dbReference type="SAM" id="MobiDB-lite"/>
    </source>
</evidence>